<sequence length="334" mass="35847">MSNHTYGLATKCSTGVETLLLLTDDPDSAVRRAVAINPISNEAVLRKLAGDSASEVRNAVIGHHSAPDDVILGLLSGASLAARCSLAQKPKLSLKVIEALFFDGNENVLSRLGRNEATPNEILSKLGAHSNPEIRAAVACNPVCSIELLMSLSNDPDSKVVGKAASNPSMPSGRLDELARLDGGKFNSIKLFIANNPSAESCTLMWLFDLSSKKSMLLRALCKHQNFPFELKLKVALLNGNPQIVDELRSDISLKSDQFWMDLASSSELFLSSEIAHDGNVCSFGDALINAGMVNVYQIWQSVELAKSIDGNQSISLSNGESVQVNTGAKRLHF</sequence>
<proteinExistence type="predicted"/>
<dbReference type="SUPFAM" id="SSF48371">
    <property type="entry name" value="ARM repeat"/>
    <property type="match status" value="2"/>
</dbReference>
<dbReference type="Proteomes" id="UP000309618">
    <property type="component" value="Unassembled WGS sequence"/>
</dbReference>
<dbReference type="EMBL" id="SSUX01000011">
    <property type="protein sequence ID" value="THJ43583.1"/>
    <property type="molecule type" value="Genomic_DNA"/>
</dbReference>
<evidence type="ECO:0000313" key="1">
    <source>
        <dbReference type="EMBL" id="THJ43583.1"/>
    </source>
</evidence>
<dbReference type="Gene3D" id="1.25.10.10">
    <property type="entry name" value="Leucine-rich Repeat Variant"/>
    <property type="match status" value="1"/>
</dbReference>
<accession>A0A4S5CGM0</accession>
<dbReference type="InterPro" id="IPR016024">
    <property type="entry name" value="ARM-type_fold"/>
</dbReference>
<dbReference type="InterPro" id="IPR011989">
    <property type="entry name" value="ARM-like"/>
</dbReference>
<dbReference type="RefSeq" id="WP_136502022.1">
    <property type="nucleotide sequence ID" value="NZ_SSUX01000011.1"/>
</dbReference>
<evidence type="ECO:0008006" key="3">
    <source>
        <dbReference type="Google" id="ProtNLM"/>
    </source>
</evidence>
<name>A0A4S5CGM0_AERVE</name>
<gene>
    <name evidence="1" type="ORF">E8Q35_14855</name>
</gene>
<evidence type="ECO:0000313" key="2">
    <source>
        <dbReference type="Proteomes" id="UP000309618"/>
    </source>
</evidence>
<protein>
    <recommendedName>
        <fullName evidence="3">HEAT repeat domain-containing protein</fullName>
    </recommendedName>
</protein>
<organism evidence="1 2">
    <name type="scientific">Aeromonas veronii</name>
    <dbReference type="NCBI Taxonomy" id="654"/>
    <lineage>
        <taxon>Bacteria</taxon>
        <taxon>Pseudomonadati</taxon>
        <taxon>Pseudomonadota</taxon>
        <taxon>Gammaproteobacteria</taxon>
        <taxon>Aeromonadales</taxon>
        <taxon>Aeromonadaceae</taxon>
        <taxon>Aeromonas</taxon>
    </lineage>
</organism>
<dbReference type="AlphaFoldDB" id="A0A4S5CGM0"/>
<comment type="caution">
    <text evidence="1">The sequence shown here is derived from an EMBL/GenBank/DDBJ whole genome shotgun (WGS) entry which is preliminary data.</text>
</comment>
<reference evidence="1 2" key="1">
    <citation type="submission" date="2019-04" db="EMBL/GenBank/DDBJ databases">
        <title>Comparative genomics of Aeromonas veronii strains pathogenic to fish.</title>
        <authorList>
            <person name="Cascarano M.C."/>
            <person name="Smyrli M."/>
            <person name="Katharios P."/>
        </authorList>
    </citation>
    <scope>NUCLEOTIDE SEQUENCE [LARGE SCALE GENOMIC DNA]</scope>
    <source>
        <strain evidence="1 2">XU1</strain>
    </source>
</reference>